<evidence type="ECO:0000313" key="3">
    <source>
        <dbReference type="Proteomes" id="UP000321328"/>
    </source>
</evidence>
<sequence>MLAVTGGVLSLLGAAGGGADVPAPTVTAPDTAAALHVAADTVVPNSTVLNSAAPVDGVEHAANVNGFMVVAALQRAQDRVGLLEAERATAQAQERVAHSTRQRSPQPATAAAVSCNPSTAGLGAVKPWVRDAAEFLGCRFGQPQVGGVAGRGGPSDHPAGLAVDFMVDRATGDGLAECALRNMDALGIKYVIWRQRINTGSGWKPMEDRGGATANHMDHVHVSFEGSPGSGPPAGC</sequence>
<name>A0A511D4A4_9PSEU</name>
<dbReference type="InterPro" id="IPR058593">
    <property type="entry name" value="ARB_07466-like_C"/>
</dbReference>
<dbReference type="EMBL" id="BJVI01000020">
    <property type="protein sequence ID" value="GEL18424.1"/>
    <property type="molecule type" value="Genomic_DNA"/>
</dbReference>
<accession>A0A511D4A4</accession>
<evidence type="ECO:0000313" key="2">
    <source>
        <dbReference type="EMBL" id="GEL18424.1"/>
    </source>
</evidence>
<protein>
    <recommendedName>
        <fullName evidence="1">ARB-07466-like C-terminal domain-containing protein</fullName>
    </recommendedName>
</protein>
<keyword evidence="3" id="KW-1185">Reference proteome</keyword>
<gene>
    <name evidence="2" type="ORF">PA7_22610</name>
</gene>
<dbReference type="Pfam" id="PF26571">
    <property type="entry name" value="VldE"/>
    <property type="match status" value="1"/>
</dbReference>
<proteinExistence type="predicted"/>
<feature type="domain" description="ARB-07466-like C-terminal" evidence="1">
    <location>
        <begin position="123"/>
        <end position="217"/>
    </location>
</feature>
<evidence type="ECO:0000259" key="1">
    <source>
        <dbReference type="Pfam" id="PF26571"/>
    </source>
</evidence>
<dbReference type="Proteomes" id="UP000321328">
    <property type="component" value="Unassembled WGS sequence"/>
</dbReference>
<dbReference type="AlphaFoldDB" id="A0A511D4A4"/>
<dbReference type="STRING" id="1123024.GCA_000423625_03164"/>
<organism evidence="2 3">
    <name type="scientific">Pseudonocardia asaccharolytica DSM 44247 = NBRC 16224</name>
    <dbReference type="NCBI Taxonomy" id="1123024"/>
    <lineage>
        <taxon>Bacteria</taxon>
        <taxon>Bacillati</taxon>
        <taxon>Actinomycetota</taxon>
        <taxon>Actinomycetes</taxon>
        <taxon>Pseudonocardiales</taxon>
        <taxon>Pseudonocardiaceae</taxon>
        <taxon>Pseudonocardia</taxon>
    </lineage>
</organism>
<comment type="caution">
    <text evidence="2">The sequence shown here is derived from an EMBL/GenBank/DDBJ whole genome shotgun (WGS) entry which is preliminary data.</text>
</comment>
<dbReference type="RefSeq" id="WP_051233175.1">
    <property type="nucleotide sequence ID" value="NZ_AUII01000014.1"/>
</dbReference>
<reference evidence="2 3" key="1">
    <citation type="submission" date="2019-07" db="EMBL/GenBank/DDBJ databases">
        <title>Whole genome shotgun sequence of Pseudonocardia asaccharolytica NBRC 16224.</title>
        <authorList>
            <person name="Hosoyama A."/>
            <person name="Uohara A."/>
            <person name="Ohji S."/>
            <person name="Ichikawa N."/>
        </authorList>
    </citation>
    <scope>NUCLEOTIDE SEQUENCE [LARGE SCALE GENOMIC DNA]</scope>
    <source>
        <strain evidence="2 3">NBRC 16224</strain>
    </source>
</reference>